<dbReference type="EMBL" id="JAEUXJ010000005">
    <property type="protein sequence ID" value="MBL6456403.1"/>
    <property type="molecule type" value="Genomic_DNA"/>
</dbReference>
<dbReference type="Proteomes" id="UP000606490">
    <property type="component" value="Unassembled WGS sequence"/>
</dbReference>
<proteinExistence type="predicted"/>
<sequence length="200" mass="21700">MSSTLSLLGRLFSFPSDRDGQAELLERQAIGTAEEEPAPAPPRRHGGAPDPRWVLRDVLATKALGAWLQNRHQTLFPLTLNLSAVDPPARLLLIRMVALSALAGGAAPERGHLWEDLTAIGAGEAERAAFEAELAAPTPLPPLLHALQEAHLGAHAYAASLLVLDRRAETGRAWLDYLAARFGLPAEVVLGLQRRQRMRR</sequence>
<protein>
    <submittedName>
        <fullName evidence="1">DUF533 domain-containing protein</fullName>
    </submittedName>
</protein>
<evidence type="ECO:0000313" key="2">
    <source>
        <dbReference type="Proteomes" id="UP000606490"/>
    </source>
</evidence>
<comment type="caution">
    <text evidence="1">The sequence shown here is derived from an EMBL/GenBank/DDBJ whole genome shotgun (WGS) entry which is preliminary data.</text>
</comment>
<accession>A0ABS1V3Y5</accession>
<organism evidence="1 2">
    <name type="scientific">Belnapia mucosa</name>
    <dbReference type="NCBI Taxonomy" id="2804532"/>
    <lineage>
        <taxon>Bacteria</taxon>
        <taxon>Pseudomonadati</taxon>
        <taxon>Pseudomonadota</taxon>
        <taxon>Alphaproteobacteria</taxon>
        <taxon>Acetobacterales</taxon>
        <taxon>Roseomonadaceae</taxon>
        <taxon>Belnapia</taxon>
    </lineage>
</organism>
<reference evidence="1 2" key="1">
    <citation type="submission" date="2021-01" db="EMBL/GenBank/DDBJ databases">
        <title>Belnapia mucosa sp. nov. and Belnapia arida sp. nov., isolated from the Tabernas Desert (Almeria, Spain).</title>
        <authorList>
            <person name="Molina-Menor E."/>
            <person name="Vidal-Verdu A."/>
            <person name="Calonge A."/>
            <person name="Satari L."/>
            <person name="Pereto Magraner J."/>
            <person name="Porcar Miralles M."/>
        </authorList>
    </citation>
    <scope>NUCLEOTIDE SEQUENCE [LARGE SCALE GENOMIC DNA]</scope>
    <source>
        <strain evidence="1 2">T6</strain>
    </source>
</reference>
<dbReference type="RefSeq" id="WP_202826151.1">
    <property type="nucleotide sequence ID" value="NZ_JAEUXJ010000005.1"/>
</dbReference>
<keyword evidence="2" id="KW-1185">Reference proteome</keyword>
<name>A0ABS1V3Y5_9PROT</name>
<gene>
    <name evidence="1" type="ORF">JMJ55_13800</name>
</gene>
<evidence type="ECO:0000313" key="1">
    <source>
        <dbReference type="EMBL" id="MBL6456403.1"/>
    </source>
</evidence>
<dbReference type="InterPro" id="IPR007486">
    <property type="entry name" value="YebE"/>
</dbReference>
<dbReference type="Pfam" id="PF04391">
    <property type="entry name" value="DUF533"/>
    <property type="match status" value="1"/>
</dbReference>